<keyword evidence="1" id="KW-1133">Transmembrane helix</keyword>
<dbReference type="Proteomes" id="UP001595477">
    <property type="component" value="Unassembled WGS sequence"/>
</dbReference>
<keyword evidence="1" id="KW-0472">Membrane</keyword>
<comment type="caution">
    <text evidence="2">The sequence shown here is derived from an EMBL/GenBank/DDBJ whole genome shotgun (WGS) entry which is preliminary data.</text>
</comment>
<evidence type="ECO:0000256" key="1">
    <source>
        <dbReference type="SAM" id="Phobius"/>
    </source>
</evidence>
<keyword evidence="1" id="KW-0812">Transmembrane</keyword>
<name>A0ABV7K2L9_9ALTE</name>
<organism evidence="2 3">
    <name type="scientific">Alteromonas oceani</name>
    <dbReference type="NCBI Taxonomy" id="2071609"/>
    <lineage>
        <taxon>Bacteria</taxon>
        <taxon>Pseudomonadati</taxon>
        <taxon>Pseudomonadota</taxon>
        <taxon>Gammaproteobacteria</taxon>
        <taxon>Alteromonadales</taxon>
        <taxon>Alteromonadaceae</taxon>
        <taxon>Alteromonas/Salinimonas group</taxon>
        <taxon>Alteromonas</taxon>
    </lineage>
</organism>
<feature type="transmembrane region" description="Helical" evidence="1">
    <location>
        <begin position="93"/>
        <end position="112"/>
    </location>
</feature>
<feature type="transmembrane region" description="Helical" evidence="1">
    <location>
        <begin position="31"/>
        <end position="50"/>
    </location>
</feature>
<evidence type="ECO:0000313" key="3">
    <source>
        <dbReference type="Proteomes" id="UP001595477"/>
    </source>
</evidence>
<reference evidence="3" key="1">
    <citation type="journal article" date="2019" name="Int. J. Syst. Evol. Microbiol.">
        <title>The Global Catalogue of Microorganisms (GCM) 10K type strain sequencing project: providing services to taxonomists for standard genome sequencing and annotation.</title>
        <authorList>
            <consortium name="The Broad Institute Genomics Platform"/>
            <consortium name="The Broad Institute Genome Sequencing Center for Infectious Disease"/>
            <person name="Wu L."/>
            <person name="Ma J."/>
        </authorList>
    </citation>
    <scope>NUCLEOTIDE SEQUENCE [LARGE SCALE GENOMIC DNA]</scope>
    <source>
        <strain evidence="3">KCTC 52449</strain>
    </source>
</reference>
<gene>
    <name evidence="2" type="ORF">ACFOEW_20750</name>
</gene>
<accession>A0ABV7K2L9</accession>
<dbReference type="RefSeq" id="WP_164464684.1">
    <property type="nucleotide sequence ID" value="NZ_JBHRSX010000101.1"/>
</dbReference>
<keyword evidence="3" id="KW-1185">Reference proteome</keyword>
<evidence type="ECO:0000313" key="2">
    <source>
        <dbReference type="EMBL" id="MFC3204241.1"/>
    </source>
</evidence>
<sequence length="126" mass="13560">MRLTQWMYTLVLLLPAILRLAEKLLSHTGGFASRYGPLMAMGLLAIGYIAATRNSPVINRVFWRGSFWLLSALLSLVGVYGLSLLAFAGNVTAGAALLVAAVIAVPALSSLYRYSSVSSSIWENKP</sequence>
<protein>
    <submittedName>
        <fullName evidence="2">Uncharacterized protein</fullName>
    </submittedName>
</protein>
<proteinExistence type="predicted"/>
<feature type="transmembrane region" description="Helical" evidence="1">
    <location>
        <begin position="62"/>
        <end position="87"/>
    </location>
</feature>
<dbReference type="EMBL" id="JBHRSX010000101">
    <property type="protein sequence ID" value="MFC3204241.1"/>
    <property type="molecule type" value="Genomic_DNA"/>
</dbReference>